<name>A0A0E1WER3_BURPE</name>
<feature type="region of interest" description="Disordered" evidence="1">
    <location>
        <begin position="50"/>
        <end position="115"/>
    </location>
</feature>
<evidence type="ECO:0000256" key="1">
    <source>
        <dbReference type="SAM" id="MobiDB-lite"/>
    </source>
</evidence>
<organism evidence="2">
    <name type="scientific">Burkholderia pseudomallei 1710a</name>
    <dbReference type="NCBI Taxonomy" id="320371"/>
    <lineage>
        <taxon>Bacteria</taxon>
        <taxon>Pseudomonadati</taxon>
        <taxon>Pseudomonadota</taxon>
        <taxon>Betaproteobacteria</taxon>
        <taxon>Burkholderiales</taxon>
        <taxon>Burkholderiaceae</taxon>
        <taxon>Burkholderia</taxon>
        <taxon>pseudomallei group</taxon>
    </lineage>
</organism>
<dbReference type="EMBL" id="CM000832">
    <property type="protein sequence ID" value="EET08072.1"/>
    <property type="molecule type" value="Genomic_DNA"/>
</dbReference>
<reference evidence="2" key="1">
    <citation type="submission" date="2009-05" db="EMBL/GenBank/DDBJ databases">
        <authorList>
            <person name="Harkins D.M."/>
            <person name="DeShazer D."/>
            <person name="Woods D.E."/>
            <person name="Brinkac L.M."/>
            <person name="Brown K.A."/>
            <person name="Hung G.C."/>
            <person name="Tuanyok A."/>
            <person name="Zhang B."/>
            <person name="Nierman W.C."/>
        </authorList>
    </citation>
    <scope>NUCLEOTIDE SEQUENCE [LARGE SCALE GENOMIC DNA]</scope>
    <source>
        <strain evidence="2">1710a</strain>
    </source>
</reference>
<accession>A0A0E1WER3</accession>
<proteinExistence type="predicted"/>
<dbReference type="HOGENOM" id="CLU_2104424_0_0_4"/>
<gene>
    <name evidence="2" type="ORF">BURPS1710A_0564</name>
</gene>
<feature type="compositionally biased region" description="Basic and acidic residues" evidence="1">
    <location>
        <begin position="106"/>
        <end position="115"/>
    </location>
</feature>
<protein>
    <submittedName>
        <fullName evidence="2">Uncharacterized protein</fullName>
    </submittedName>
</protein>
<dbReference type="AlphaFoldDB" id="A0A0E1WER3"/>
<feature type="compositionally biased region" description="Polar residues" evidence="1">
    <location>
        <begin position="85"/>
        <end position="94"/>
    </location>
</feature>
<evidence type="ECO:0000313" key="2">
    <source>
        <dbReference type="EMBL" id="EET08072.1"/>
    </source>
</evidence>
<dbReference type="Proteomes" id="UP000001812">
    <property type="component" value="Chromosome I"/>
</dbReference>
<sequence>MRAMRLSIEPGALPSMIEIEKIQGAAYGITVTVRHVGSLSKGSRIECTRALARSPPPPSCGTGAERTRAAHQGARRMPDERAKTQRSCGANQGCTGRGVANCGAHRLPDRLDGGE</sequence>